<keyword evidence="2" id="KW-1185">Reference proteome</keyword>
<reference evidence="1" key="1">
    <citation type="submission" date="2019-06" db="EMBL/GenBank/DDBJ databases">
        <title>Complete genome sequence of Methanobrevibacter arboriphilus strain SA.</title>
        <authorList>
            <person name="Asakawa S."/>
        </authorList>
    </citation>
    <scope>NUCLEOTIDE SEQUENCE</scope>
    <source>
        <strain evidence="1">SA</strain>
    </source>
</reference>
<evidence type="ECO:0000313" key="1">
    <source>
        <dbReference type="EMBL" id="BBL61234.1"/>
    </source>
</evidence>
<evidence type="ECO:0000313" key="2">
    <source>
        <dbReference type="Proteomes" id="UP000825015"/>
    </source>
</evidence>
<dbReference type="Proteomes" id="UP000825015">
    <property type="component" value="Chromosome"/>
</dbReference>
<name>A0ACA8R238_METAZ</name>
<dbReference type="EMBL" id="AP019779">
    <property type="protein sequence ID" value="BBL61234.1"/>
    <property type="molecule type" value="Genomic_DNA"/>
</dbReference>
<gene>
    <name evidence="1" type="ORF">MarbSA_02740</name>
</gene>
<organism evidence="1 2">
    <name type="scientific">Methanobrevibacter arboriphilus</name>
    <dbReference type="NCBI Taxonomy" id="39441"/>
    <lineage>
        <taxon>Archaea</taxon>
        <taxon>Methanobacteriati</taxon>
        <taxon>Methanobacteriota</taxon>
        <taxon>Methanomada group</taxon>
        <taxon>Methanobacteria</taxon>
        <taxon>Methanobacteriales</taxon>
        <taxon>Methanobacteriaceae</taxon>
        <taxon>Methanobrevibacter</taxon>
    </lineage>
</organism>
<protein>
    <submittedName>
        <fullName evidence="1">Uncharacterized protein</fullName>
    </submittedName>
</protein>
<proteinExistence type="predicted"/>
<accession>A0ACA8R238</accession>
<sequence length="103" mass="11081">MTPIKKGNFMVIFLIALLAFGLSTVAASFTNGDLILGMLNITKNNESNELIAVADGDFTALTANQLIIQVNNSTNSTNITNKTNNTNKTNITNIKNVTNFSLD</sequence>